<evidence type="ECO:0000313" key="2">
    <source>
        <dbReference type="Proteomes" id="UP001305647"/>
    </source>
</evidence>
<protein>
    <submittedName>
        <fullName evidence="1">Uncharacterized protein</fullName>
    </submittedName>
</protein>
<organism evidence="1 2">
    <name type="scientific">Parathielavia hyrcaniae</name>
    <dbReference type="NCBI Taxonomy" id="113614"/>
    <lineage>
        <taxon>Eukaryota</taxon>
        <taxon>Fungi</taxon>
        <taxon>Dikarya</taxon>
        <taxon>Ascomycota</taxon>
        <taxon>Pezizomycotina</taxon>
        <taxon>Sordariomycetes</taxon>
        <taxon>Sordariomycetidae</taxon>
        <taxon>Sordariales</taxon>
        <taxon>Chaetomiaceae</taxon>
        <taxon>Parathielavia</taxon>
    </lineage>
</organism>
<dbReference type="Proteomes" id="UP001305647">
    <property type="component" value="Unassembled WGS sequence"/>
</dbReference>
<dbReference type="AlphaFoldDB" id="A0AAN6PVI2"/>
<accession>A0AAN6PVI2</accession>
<evidence type="ECO:0000313" key="1">
    <source>
        <dbReference type="EMBL" id="KAK4096352.1"/>
    </source>
</evidence>
<comment type="caution">
    <text evidence="1">The sequence shown here is derived from an EMBL/GenBank/DDBJ whole genome shotgun (WGS) entry which is preliminary data.</text>
</comment>
<keyword evidence="2" id="KW-1185">Reference proteome</keyword>
<dbReference type="EMBL" id="MU863719">
    <property type="protein sequence ID" value="KAK4096352.1"/>
    <property type="molecule type" value="Genomic_DNA"/>
</dbReference>
<reference evidence="1" key="1">
    <citation type="journal article" date="2023" name="Mol. Phylogenet. Evol.">
        <title>Genome-scale phylogeny and comparative genomics of the fungal order Sordariales.</title>
        <authorList>
            <person name="Hensen N."/>
            <person name="Bonometti L."/>
            <person name="Westerberg I."/>
            <person name="Brannstrom I.O."/>
            <person name="Guillou S."/>
            <person name="Cros-Aarteil S."/>
            <person name="Calhoun S."/>
            <person name="Haridas S."/>
            <person name="Kuo A."/>
            <person name="Mondo S."/>
            <person name="Pangilinan J."/>
            <person name="Riley R."/>
            <person name="LaButti K."/>
            <person name="Andreopoulos B."/>
            <person name="Lipzen A."/>
            <person name="Chen C."/>
            <person name="Yan M."/>
            <person name="Daum C."/>
            <person name="Ng V."/>
            <person name="Clum A."/>
            <person name="Steindorff A."/>
            <person name="Ohm R.A."/>
            <person name="Martin F."/>
            <person name="Silar P."/>
            <person name="Natvig D.O."/>
            <person name="Lalanne C."/>
            <person name="Gautier V."/>
            <person name="Ament-Velasquez S.L."/>
            <person name="Kruys A."/>
            <person name="Hutchinson M.I."/>
            <person name="Powell A.J."/>
            <person name="Barry K."/>
            <person name="Miller A.N."/>
            <person name="Grigoriev I.V."/>
            <person name="Debuchy R."/>
            <person name="Gladieux P."/>
            <person name="Hiltunen Thoren M."/>
            <person name="Johannesson H."/>
        </authorList>
    </citation>
    <scope>NUCLEOTIDE SEQUENCE</scope>
    <source>
        <strain evidence="1">CBS 757.83</strain>
    </source>
</reference>
<gene>
    <name evidence="1" type="ORF">N658DRAFT_501689</name>
</gene>
<proteinExistence type="predicted"/>
<reference evidence="1" key="2">
    <citation type="submission" date="2023-05" db="EMBL/GenBank/DDBJ databases">
        <authorList>
            <consortium name="Lawrence Berkeley National Laboratory"/>
            <person name="Steindorff A."/>
            <person name="Hensen N."/>
            <person name="Bonometti L."/>
            <person name="Westerberg I."/>
            <person name="Brannstrom I.O."/>
            <person name="Guillou S."/>
            <person name="Cros-Aarteil S."/>
            <person name="Calhoun S."/>
            <person name="Haridas S."/>
            <person name="Kuo A."/>
            <person name="Mondo S."/>
            <person name="Pangilinan J."/>
            <person name="Riley R."/>
            <person name="Labutti K."/>
            <person name="Andreopoulos B."/>
            <person name="Lipzen A."/>
            <person name="Chen C."/>
            <person name="Yanf M."/>
            <person name="Daum C."/>
            <person name="Ng V."/>
            <person name="Clum A."/>
            <person name="Ohm R."/>
            <person name="Martin F."/>
            <person name="Silar P."/>
            <person name="Natvig D."/>
            <person name="Lalanne C."/>
            <person name="Gautier V."/>
            <person name="Ament-Velasquez S.L."/>
            <person name="Kruys A."/>
            <person name="Hutchinson M.I."/>
            <person name="Powell A.J."/>
            <person name="Barry K."/>
            <person name="Miller A.N."/>
            <person name="Grigoriev I.V."/>
            <person name="Debuchy R."/>
            <person name="Gladieux P."/>
            <person name="Thoren M.H."/>
            <person name="Johannesson H."/>
        </authorList>
    </citation>
    <scope>NUCLEOTIDE SEQUENCE</scope>
    <source>
        <strain evidence="1">CBS 757.83</strain>
    </source>
</reference>
<sequence>MIERLRTGQMRSKGIEMGITTEEAIESMIKAWREWIETEDTTLGIVNGEVTIKRGS</sequence>
<name>A0AAN6PVI2_9PEZI</name>